<dbReference type="InterPro" id="IPR045402">
    <property type="entry name" value="GAP1-N2"/>
</dbReference>
<organism evidence="3 4">
    <name type="scientific">Kocuria tytonis</name>
    <dbReference type="NCBI Taxonomy" id="2054280"/>
    <lineage>
        <taxon>Bacteria</taxon>
        <taxon>Bacillati</taxon>
        <taxon>Actinomycetota</taxon>
        <taxon>Actinomycetes</taxon>
        <taxon>Micrococcales</taxon>
        <taxon>Micrococcaceae</taxon>
        <taxon>Kocuria</taxon>
    </lineage>
</organism>
<reference evidence="3 4" key="1">
    <citation type="submission" date="2018-10" db="EMBL/GenBank/DDBJ databases">
        <title>Kocuria tytouropygialis sp. nov., isolated from the uropygial gland of an American barn owl (Tyto furcata).</title>
        <authorList>
            <person name="Braun M.S."/>
            <person name="Wang E."/>
            <person name="Zimmermann S."/>
            <person name="Wagner H."/>
            <person name="Wink M."/>
        </authorList>
    </citation>
    <scope>NUCLEOTIDE SEQUENCE [LARGE SCALE GENOMIC DNA]</scope>
    <source>
        <strain evidence="3 4">442</strain>
    </source>
</reference>
<dbReference type="AlphaFoldDB" id="A0A495AAI7"/>
<dbReference type="OrthoDB" id="3595182at2"/>
<evidence type="ECO:0000256" key="1">
    <source>
        <dbReference type="SAM" id="MobiDB-lite"/>
    </source>
</evidence>
<dbReference type="Proteomes" id="UP000249516">
    <property type="component" value="Unassembled WGS sequence"/>
</dbReference>
<evidence type="ECO:0000313" key="4">
    <source>
        <dbReference type="Proteomes" id="UP000249516"/>
    </source>
</evidence>
<evidence type="ECO:0000259" key="2">
    <source>
        <dbReference type="Pfam" id="PF20013"/>
    </source>
</evidence>
<proteinExistence type="predicted"/>
<gene>
    <name evidence="3" type="ORF">C1C97_003975</name>
</gene>
<protein>
    <recommendedName>
        <fullName evidence="2">GTPase-associated protein 1 N-terminal domain-containing protein</fullName>
    </recommendedName>
</protein>
<dbReference type="RefSeq" id="WP_121030085.1">
    <property type="nucleotide sequence ID" value="NZ_PNJG02000001.1"/>
</dbReference>
<comment type="caution">
    <text evidence="3">The sequence shown here is derived from an EMBL/GenBank/DDBJ whole genome shotgun (WGS) entry which is preliminary data.</text>
</comment>
<accession>A0A495AAI7</accession>
<feature type="region of interest" description="Disordered" evidence="1">
    <location>
        <begin position="638"/>
        <end position="715"/>
    </location>
</feature>
<sequence length="715" mass="78248">MFQVAQYTDVSSEESLDGRAGFNYASASPNFSGTDRHTGESYMLHSVDAMSAEVESFTYRQVDGRFYFSRGRTLGATHSGRSGNHLTRMAVTGDVEDLGAYTPAQILGAANWTETRAPERVLEPWRTPVLLPEWLGSAQVLSWVCSDADRRAFFPRLLSALQSRLTQQDSSRIALVHSDPQVVLRWLAAAGLLLNDVAVRSLSVCGMLTDAAHVDADVLCCTPAALTSIPPGSMVCDLKELSGGLDSDAFGVQRSMALLEQDMPTAPQTIALARRWDPAVGELPAFWGAELVSGVLQPGGEIQDADMVLALVENLAGNGFAQDLEKYREEFAAAFRKCRKDLPGDAVSVARAAHRTADSGNADLSAILLEALLQVSLEHPRVFPQCARELTGHEPMRWPGEPVRWTERLSDVAERLADADLPAVFAVLEPLRDSLDQDFWAQQAHRYAQHLTANPEEVHATQDLWNGLHIREDLRSLLLPQLEAAVLGAGQPVEPNGVLQDLMRQAWNELARISGGDSTTSAKEFTQWQQTANFAAADPKERLRVLRKGEQGCTFEVWPAALTGTTPLEEPKLWLEWVTAHGSSRKLESFVLSVVQPKISQAANGDLKHWEALLEAMQRSASSPDNDRTQELRRVQNEISEKLQKRPGLLRKASERFRRSNGNPREVGSAAENDVGDLKDRDGLSTGAPHARGGSAGPGHRHDDPSGGRDAQRGH</sequence>
<name>A0A495AAI7_9MICC</name>
<feature type="compositionally biased region" description="Basic and acidic residues" evidence="1">
    <location>
        <begin position="700"/>
        <end position="715"/>
    </location>
</feature>
<dbReference type="EMBL" id="PNJG02000001">
    <property type="protein sequence ID" value="RKQ36783.1"/>
    <property type="molecule type" value="Genomic_DNA"/>
</dbReference>
<dbReference type="Pfam" id="PF20013">
    <property type="entry name" value="GAP1-N2"/>
    <property type="match status" value="1"/>
</dbReference>
<evidence type="ECO:0000313" key="3">
    <source>
        <dbReference type="EMBL" id="RKQ36783.1"/>
    </source>
</evidence>
<feature type="domain" description="GTPase-associated protein 1 N-terminal" evidence="2">
    <location>
        <begin position="1"/>
        <end position="127"/>
    </location>
</feature>
<keyword evidence="4" id="KW-1185">Reference proteome</keyword>